<keyword evidence="3" id="KW-1185">Reference proteome</keyword>
<reference evidence="2" key="1">
    <citation type="submission" date="2020-11" db="EMBL/GenBank/DDBJ databases">
        <title>Nocardioides sp. CBS4Y-1, whole genome shotgun sequence.</title>
        <authorList>
            <person name="Tuo L."/>
        </authorList>
    </citation>
    <scope>NUCLEOTIDE SEQUENCE</scope>
    <source>
        <strain evidence="2">CBS4Y-1</strain>
    </source>
</reference>
<feature type="transmembrane region" description="Helical" evidence="1">
    <location>
        <begin position="145"/>
        <end position="166"/>
    </location>
</feature>
<feature type="transmembrane region" description="Helical" evidence="1">
    <location>
        <begin position="119"/>
        <end position="139"/>
    </location>
</feature>
<keyword evidence="1" id="KW-1133">Transmembrane helix</keyword>
<evidence type="ECO:0000313" key="3">
    <source>
        <dbReference type="Proteomes" id="UP000656804"/>
    </source>
</evidence>
<dbReference type="Proteomes" id="UP000656804">
    <property type="component" value="Unassembled WGS sequence"/>
</dbReference>
<dbReference type="AlphaFoldDB" id="A0A930UYT0"/>
<dbReference type="RefSeq" id="WP_194502744.1">
    <property type="nucleotide sequence ID" value="NZ_JADIVZ010000002.1"/>
</dbReference>
<evidence type="ECO:0000313" key="2">
    <source>
        <dbReference type="EMBL" id="MBF4161545.1"/>
    </source>
</evidence>
<evidence type="ECO:0000256" key="1">
    <source>
        <dbReference type="SAM" id="Phobius"/>
    </source>
</evidence>
<keyword evidence="1" id="KW-0472">Membrane</keyword>
<comment type="caution">
    <text evidence="2">The sequence shown here is derived from an EMBL/GenBank/DDBJ whole genome shotgun (WGS) entry which is preliminary data.</text>
</comment>
<name>A0A930UYT0_9ACTN</name>
<gene>
    <name evidence="2" type="ORF">ISG29_07560</name>
</gene>
<protein>
    <submittedName>
        <fullName evidence="2">Uncharacterized protein</fullName>
    </submittedName>
</protein>
<sequence>MSVSQTGAEVARVTHQMSDDDRDAAVAVLATGCRTADVPVSQSFLDAPELGLSDPWLYWGAVSLVKTGRLVNGRREKVVRPNPQIAYYGPWSYPMSYVGTVDVDRRVLRLDLTSTATRFNRVGLVLALVAGGLIGWGAYLTWYTWWSPVLTVLITMAVLLPMKWVTPRREAVMLVRDLERIAWLAQHAASREVEHPTLSRRPQ</sequence>
<organism evidence="2 3">
    <name type="scientific">Nocardioides acrostichi</name>
    <dbReference type="NCBI Taxonomy" id="2784339"/>
    <lineage>
        <taxon>Bacteria</taxon>
        <taxon>Bacillati</taxon>
        <taxon>Actinomycetota</taxon>
        <taxon>Actinomycetes</taxon>
        <taxon>Propionibacteriales</taxon>
        <taxon>Nocardioidaceae</taxon>
        <taxon>Nocardioides</taxon>
    </lineage>
</organism>
<keyword evidence="1" id="KW-0812">Transmembrane</keyword>
<dbReference type="EMBL" id="JADIVZ010000002">
    <property type="protein sequence ID" value="MBF4161545.1"/>
    <property type="molecule type" value="Genomic_DNA"/>
</dbReference>
<proteinExistence type="predicted"/>
<accession>A0A930UYT0</accession>